<evidence type="ECO:0000259" key="9">
    <source>
        <dbReference type="Pfam" id="PF12804"/>
    </source>
</evidence>
<reference evidence="10 11" key="1">
    <citation type="submission" date="2019-06" db="EMBL/GenBank/DDBJ databases">
        <title>The draft genome of Rhizobium smilacinae PTYR-5.</title>
        <authorList>
            <person name="Liu L."/>
            <person name="Li L."/>
            <person name="Zhang X."/>
        </authorList>
    </citation>
    <scope>NUCLEOTIDE SEQUENCE [LARGE SCALE GENOMIC DNA]</scope>
    <source>
        <strain evidence="10 11">PTYR-5</strain>
    </source>
</reference>
<dbReference type="Proteomes" id="UP000311605">
    <property type="component" value="Unassembled WGS sequence"/>
</dbReference>
<keyword evidence="3 8" id="KW-0479">Metal-binding</keyword>
<evidence type="ECO:0000313" key="10">
    <source>
        <dbReference type="EMBL" id="TNM64832.1"/>
    </source>
</evidence>
<name>A0A5C4XN33_9HYPH</name>
<feature type="binding site" evidence="8">
    <location>
        <begin position="8"/>
        <end position="10"/>
    </location>
    <ligand>
        <name>GTP</name>
        <dbReference type="ChEBI" id="CHEBI:37565"/>
    </ligand>
</feature>
<feature type="binding site" evidence="8">
    <location>
        <position position="99"/>
    </location>
    <ligand>
        <name>GTP</name>
        <dbReference type="ChEBI" id="CHEBI:37565"/>
    </ligand>
</feature>
<keyword evidence="5 8" id="KW-0460">Magnesium</keyword>
<comment type="caution">
    <text evidence="10">The sequence shown here is derived from an EMBL/GenBank/DDBJ whole genome shotgun (WGS) entry which is preliminary data.</text>
</comment>
<keyword evidence="10" id="KW-0548">Nucleotidyltransferase</keyword>
<evidence type="ECO:0000256" key="7">
    <source>
        <dbReference type="ARBA" id="ARBA00023150"/>
    </source>
</evidence>
<dbReference type="GO" id="GO:0061603">
    <property type="term" value="F:molybdenum cofactor guanylyltransferase activity"/>
    <property type="evidence" value="ECO:0007669"/>
    <property type="project" value="UniProtKB-EC"/>
</dbReference>
<evidence type="ECO:0000256" key="5">
    <source>
        <dbReference type="ARBA" id="ARBA00022842"/>
    </source>
</evidence>
<keyword evidence="1 8" id="KW-0963">Cytoplasm</keyword>
<accession>A0A5C4XN33</accession>
<proteinExistence type="inferred from homology"/>
<dbReference type="InterPro" id="IPR013482">
    <property type="entry name" value="Molybde_CF_guanTrfase"/>
</dbReference>
<dbReference type="Gene3D" id="3.90.550.10">
    <property type="entry name" value="Spore Coat Polysaccharide Biosynthesis Protein SpsA, Chain A"/>
    <property type="match status" value="1"/>
</dbReference>
<comment type="similarity">
    <text evidence="8">Belongs to the MobA family.</text>
</comment>
<dbReference type="GO" id="GO:1902758">
    <property type="term" value="P:bis(molybdopterin guanine dinucleotide)molybdenum biosynthetic process"/>
    <property type="evidence" value="ECO:0007669"/>
    <property type="project" value="TreeGrafter"/>
</dbReference>
<evidence type="ECO:0000256" key="2">
    <source>
        <dbReference type="ARBA" id="ARBA00022679"/>
    </source>
</evidence>
<evidence type="ECO:0000256" key="1">
    <source>
        <dbReference type="ARBA" id="ARBA00022490"/>
    </source>
</evidence>
<dbReference type="EC" id="2.7.7.77" evidence="8"/>
<dbReference type="InterPro" id="IPR029044">
    <property type="entry name" value="Nucleotide-diphossugar_trans"/>
</dbReference>
<dbReference type="RefSeq" id="WP_139671391.1">
    <property type="nucleotide sequence ID" value="NZ_VDMN01000001.1"/>
</dbReference>
<dbReference type="InterPro" id="IPR025877">
    <property type="entry name" value="MobA-like_NTP_Trfase"/>
</dbReference>
<evidence type="ECO:0000256" key="6">
    <source>
        <dbReference type="ARBA" id="ARBA00023134"/>
    </source>
</evidence>
<keyword evidence="7 8" id="KW-0501">Molybdenum cofactor biosynthesis</keyword>
<sequence length="204" mass="22502">MRPPGLILAGGRSSRMGENKALLRLGNDTILGHIVRRLSPQVSTLAINSAVSFSGFETFHYLEDRPGRRLGPLAGILTGMRHFSAQPSEPSHFASAPCDSPFLPLDLVPQLTAACPDPETIIIATSLDRRHPVFGLWPVALADDLEQWLVDDGNRRINAFLNRHRTVTVNFQPLHTRHGALDPFYNINTPEELAHVATFAESLE</sequence>
<comment type="cofactor">
    <cofactor evidence="8">
        <name>Mg(2+)</name>
        <dbReference type="ChEBI" id="CHEBI:18420"/>
    </cofactor>
</comment>
<evidence type="ECO:0000256" key="4">
    <source>
        <dbReference type="ARBA" id="ARBA00022741"/>
    </source>
</evidence>
<evidence type="ECO:0000256" key="3">
    <source>
        <dbReference type="ARBA" id="ARBA00022723"/>
    </source>
</evidence>
<evidence type="ECO:0000313" key="11">
    <source>
        <dbReference type="Proteomes" id="UP000311605"/>
    </source>
</evidence>
<comment type="function">
    <text evidence="8">Transfers a GMP moiety from GTP to Mo-molybdopterin (Mo-MPT) cofactor (Moco or molybdenum cofactor) to form Mo-molybdopterin guanine dinucleotide (Mo-MGD) cofactor.</text>
</comment>
<gene>
    <name evidence="8 10" type="primary">mobA</name>
    <name evidence="10" type="ORF">FHP24_00555</name>
</gene>
<feature type="binding site" evidence="8">
    <location>
        <position position="20"/>
    </location>
    <ligand>
        <name>GTP</name>
        <dbReference type="ChEBI" id="CHEBI:37565"/>
    </ligand>
</feature>
<dbReference type="PANTHER" id="PTHR19136">
    <property type="entry name" value="MOLYBDENUM COFACTOR GUANYLYLTRANSFERASE"/>
    <property type="match status" value="1"/>
</dbReference>
<comment type="subcellular location">
    <subcellularLocation>
        <location evidence="8">Cytoplasm</location>
    </subcellularLocation>
</comment>
<keyword evidence="6 8" id="KW-0342">GTP-binding</keyword>
<feature type="binding site" evidence="8">
    <location>
        <position position="64"/>
    </location>
    <ligand>
        <name>GTP</name>
        <dbReference type="ChEBI" id="CHEBI:37565"/>
    </ligand>
</feature>
<dbReference type="HAMAP" id="MF_00316">
    <property type="entry name" value="MobA"/>
    <property type="match status" value="1"/>
</dbReference>
<evidence type="ECO:0000256" key="8">
    <source>
        <dbReference type="HAMAP-Rule" id="MF_00316"/>
    </source>
</evidence>
<dbReference type="OrthoDB" id="9788394at2"/>
<keyword evidence="2 8" id="KW-0808">Transferase</keyword>
<dbReference type="NCBIfam" id="TIGR02665">
    <property type="entry name" value="molyb_mobA"/>
    <property type="match status" value="1"/>
</dbReference>
<dbReference type="Pfam" id="PF12804">
    <property type="entry name" value="NTP_transf_3"/>
    <property type="match status" value="1"/>
</dbReference>
<dbReference type="PANTHER" id="PTHR19136:SF81">
    <property type="entry name" value="MOLYBDENUM COFACTOR GUANYLYLTRANSFERASE"/>
    <property type="match status" value="1"/>
</dbReference>
<keyword evidence="11" id="KW-1185">Reference proteome</keyword>
<protein>
    <recommendedName>
        <fullName evidence="8">Molybdenum cofactor guanylyltransferase</fullName>
        <shortName evidence="8">MoCo guanylyltransferase</shortName>
        <ecNumber evidence="8">2.7.7.77</ecNumber>
    </recommendedName>
    <alternativeName>
        <fullName evidence="8">GTP:molybdopterin guanylyltransferase</fullName>
    </alternativeName>
    <alternativeName>
        <fullName evidence="8">Mo-MPT guanylyltransferase</fullName>
    </alternativeName>
    <alternativeName>
        <fullName evidence="8">Molybdopterin guanylyltransferase</fullName>
    </alternativeName>
    <alternativeName>
        <fullName evidence="8">Molybdopterin-guanine dinucleotide synthase</fullName>
        <shortName evidence="8">MGD synthase</shortName>
    </alternativeName>
</protein>
<dbReference type="SUPFAM" id="SSF53448">
    <property type="entry name" value="Nucleotide-diphospho-sugar transferases"/>
    <property type="match status" value="1"/>
</dbReference>
<dbReference type="CDD" id="cd02503">
    <property type="entry name" value="MobA"/>
    <property type="match status" value="1"/>
</dbReference>
<dbReference type="GO" id="GO:0046872">
    <property type="term" value="F:metal ion binding"/>
    <property type="evidence" value="ECO:0007669"/>
    <property type="project" value="UniProtKB-KW"/>
</dbReference>
<comment type="subunit">
    <text evidence="8">Monomer.</text>
</comment>
<comment type="domain">
    <text evidence="8">The N-terminal domain determines nucleotide recognition and specific binding, while the C-terminal domain determines the specific binding to the target protein.</text>
</comment>
<feature type="binding site" evidence="8">
    <location>
        <position position="99"/>
    </location>
    <ligand>
        <name>Mg(2+)</name>
        <dbReference type="ChEBI" id="CHEBI:18420"/>
    </ligand>
</feature>
<feature type="domain" description="MobA-like NTP transferase" evidence="9">
    <location>
        <begin position="5"/>
        <end position="159"/>
    </location>
</feature>
<dbReference type="GO" id="GO:0005737">
    <property type="term" value="C:cytoplasm"/>
    <property type="evidence" value="ECO:0007669"/>
    <property type="project" value="UniProtKB-SubCell"/>
</dbReference>
<dbReference type="EMBL" id="VDMN01000001">
    <property type="protein sequence ID" value="TNM64832.1"/>
    <property type="molecule type" value="Genomic_DNA"/>
</dbReference>
<comment type="catalytic activity">
    <reaction evidence="8">
        <text>Mo-molybdopterin + GTP + H(+) = Mo-molybdopterin guanine dinucleotide + diphosphate</text>
        <dbReference type="Rhea" id="RHEA:34243"/>
        <dbReference type="ChEBI" id="CHEBI:15378"/>
        <dbReference type="ChEBI" id="CHEBI:33019"/>
        <dbReference type="ChEBI" id="CHEBI:37565"/>
        <dbReference type="ChEBI" id="CHEBI:71302"/>
        <dbReference type="ChEBI" id="CHEBI:71310"/>
        <dbReference type="EC" id="2.7.7.77"/>
    </reaction>
</comment>
<dbReference type="GO" id="GO:0005525">
    <property type="term" value="F:GTP binding"/>
    <property type="evidence" value="ECO:0007669"/>
    <property type="project" value="UniProtKB-UniRule"/>
</dbReference>
<dbReference type="AlphaFoldDB" id="A0A5C4XN33"/>
<organism evidence="10 11">
    <name type="scientific">Aliirhizobium smilacinae</name>
    <dbReference type="NCBI Taxonomy" id="1395944"/>
    <lineage>
        <taxon>Bacteria</taxon>
        <taxon>Pseudomonadati</taxon>
        <taxon>Pseudomonadota</taxon>
        <taxon>Alphaproteobacteria</taxon>
        <taxon>Hyphomicrobiales</taxon>
        <taxon>Rhizobiaceae</taxon>
        <taxon>Aliirhizobium</taxon>
    </lineage>
</organism>
<feature type="binding site" evidence="8">
    <location>
        <position position="48"/>
    </location>
    <ligand>
        <name>GTP</name>
        <dbReference type="ChEBI" id="CHEBI:37565"/>
    </ligand>
</feature>
<keyword evidence="4 8" id="KW-0547">Nucleotide-binding</keyword>